<feature type="transmembrane region" description="Helical" evidence="2">
    <location>
        <begin position="448"/>
        <end position="465"/>
    </location>
</feature>
<reference evidence="4 5" key="1">
    <citation type="submission" date="2020-08" db="EMBL/GenBank/DDBJ databases">
        <title>Genomic Encyclopedia of Type Strains, Phase IV (KMG-IV): sequencing the most valuable type-strain genomes for metagenomic binning, comparative biology and taxonomic classification.</title>
        <authorList>
            <person name="Goeker M."/>
        </authorList>
    </citation>
    <scope>NUCLEOTIDE SEQUENCE [LARGE SCALE GENOMIC DNA]</scope>
    <source>
        <strain evidence="4 5">DSM 15895</strain>
    </source>
</reference>
<keyword evidence="2" id="KW-0812">Transmembrane</keyword>
<feature type="coiled-coil region" evidence="1">
    <location>
        <begin position="730"/>
        <end position="791"/>
    </location>
</feature>
<organism evidence="4 5">
    <name type="scientific">Planococcus koreensis</name>
    <dbReference type="NCBI Taxonomy" id="112331"/>
    <lineage>
        <taxon>Bacteria</taxon>
        <taxon>Bacillati</taxon>
        <taxon>Bacillota</taxon>
        <taxon>Bacilli</taxon>
        <taxon>Bacillales</taxon>
        <taxon>Caryophanaceae</taxon>
        <taxon>Planococcus</taxon>
    </lineage>
</organism>
<comment type="caution">
    <text evidence="4">The sequence shown here is derived from an EMBL/GenBank/DDBJ whole genome shotgun (WGS) entry which is preliminary data.</text>
</comment>
<evidence type="ECO:0000256" key="1">
    <source>
        <dbReference type="SAM" id="Coils"/>
    </source>
</evidence>
<protein>
    <submittedName>
        <fullName evidence="4">Uncharacterized protein YhaN</fullName>
    </submittedName>
</protein>
<evidence type="ECO:0000313" key="5">
    <source>
        <dbReference type="Proteomes" id="UP000525923"/>
    </source>
</evidence>
<accession>A0A7W8FSY5</accession>
<feature type="domain" description="YhaN AAA" evidence="3">
    <location>
        <begin position="1"/>
        <end position="199"/>
    </location>
</feature>
<sequence>MKIEKLVIYGFGKHQDREIILDPELSIIYGTNEAGKTTIQQFIIQTLFGYPSKNQNLRRYEPKNGGKYGGQLHIVDPDFGRVIIERVKGKSAGDVTLYFEDGSGGSETDLKMILRDYDRASFESVFSFSIHELQGLENMNEEELSRTLLASGTTGMDAIARMESRLEKEMAVVFKKSGRNPEINLRVDELKLLDNDLKEYRRRIELYEPYVARVREIESRLDEMGDEEAELDGALKAAERWLQARPLLEKRQALELEASTLQATAFPPDGRRRMDRLSDRLSEATAKIGSLEQQYNRTADQPETPKRIEELEGLLAKESGWHRLSSELSNKQQEIGKIADEQGRLLSLVGMDLEQALRADVSLNNEERLLSFVEQADQEEEEQRYHSRKVAEEKTKLEEASKELKFFLSGEPSEKERKEAEEWLAAAPKLAEAKAAGQLQGSSNPKNLMYILMGLGVLGFLIGIFQENYPLAVISVLAAIAGAWMAFKGRKTETLPAEYQQVLAAYGGRETELNALIDKLAQYDRKLDSLLDNLEATKRQIATLAQAPQGQGAKEAYREFLQELGINPETGRKTVVELFGALREIQALQTASERLSRDIAKHTAEAEEWLAEASAACNRVLAQDGLYEAIRAEFSARKDHNASVAKSLAQKRELQAELAQAQSLALQIEQEQGALLQDAGALNLEQFYSLCDGWERLQEIGKQQAFLAAQLDSLGDVDEMNGDSTADGGIESLEDKLGALKKERHALLAEKADKLQAAKTLLSDGEYEEKLQQFEEKKEELAELAMRWSIDKAITAAIRRTMDELKDKKLPAVIGAAQAYFSKLTGNAYSNLEMNPDGFFEAVREDGMRFHIAELSQATKEQAYISLRLSLAVSMRESHAFPVIMDDPFVHFDRRRLQHMINLITELQLNHQFIYFTCHETMKESWPKASIIDVADIGRSVHS</sequence>
<dbReference type="EMBL" id="JACHHE010000006">
    <property type="protein sequence ID" value="MBB5181044.1"/>
    <property type="molecule type" value="Genomic_DNA"/>
</dbReference>
<name>A0A7W8FSY5_9BACL</name>
<keyword evidence="2" id="KW-0472">Membrane</keyword>
<keyword evidence="5" id="KW-1185">Reference proteome</keyword>
<feature type="coiled-coil region" evidence="1">
    <location>
        <begin position="274"/>
        <end position="301"/>
    </location>
</feature>
<feature type="coiled-coil region" evidence="1">
    <location>
        <begin position="585"/>
        <end position="612"/>
    </location>
</feature>
<evidence type="ECO:0000313" key="4">
    <source>
        <dbReference type="EMBL" id="MBB5181044.1"/>
    </source>
</evidence>
<dbReference type="Proteomes" id="UP000525923">
    <property type="component" value="Unassembled WGS sequence"/>
</dbReference>
<proteinExistence type="predicted"/>
<dbReference type="InterPro" id="IPR027417">
    <property type="entry name" value="P-loop_NTPase"/>
</dbReference>
<dbReference type="Pfam" id="PF13514">
    <property type="entry name" value="AAA_27"/>
    <property type="match status" value="1"/>
</dbReference>
<feature type="coiled-coil region" evidence="1">
    <location>
        <begin position="513"/>
        <end position="547"/>
    </location>
</feature>
<feature type="transmembrane region" description="Helical" evidence="2">
    <location>
        <begin position="471"/>
        <end position="487"/>
    </location>
</feature>
<evidence type="ECO:0000256" key="2">
    <source>
        <dbReference type="SAM" id="Phobius"/>
    </source>
</evidence>
<keyword evidence="2" id="KW-1133">Transmembrane helix</keyword>
<dbReference type="InterPro" id="IPR038734">
    <property type="entry name" value="YhaN_AAA"/>
</dbReference>
<dbReference type="Gene3D" id="3.40.50.300">
    <property type="entry name" value="P-loop containing nucleotide triphosphate hydrolases"/>
    <property type="match status" value="2"/>
</dbReference>
<dbReference type="RefSeq" id="WP_135500972.1">
    <property type="nucleotide sequence ID" value="NZ_JACHHE010000006.1"/>
</dbReference>
<dbReference type="PANTHER" id="PTHR41259">
    <property type="entry name" value="DOUBLE-STRAND BREAK REPAIR RAD50 ATPASE, PUTATIVE-RELATED"/>
    <property type="match status" value="1"/>
</dbReference>
<dbReference type="SUPFAM" id="SSF52540">
    <property type="entry name" value="P-loop containing nucleoside triphosphate hydrolases"/>
    <property type="match status" value="1"/>
</dbReference>
<keyword evidence="1" id="KW-0175">Coiled coil</keyword>
<gene>
    <name evidence="4" type="ORF">HNQ44_002489</name>
</gene>
<evidence type="ECO:0000259" key="3">
    <source>
        <dbReference type="Pfam" id="PF13514"/>
    </source>
</evidence>
<dbReference type="OrthoDB" id="9764467at2"/>
<dbReference type="AlphaFoldDB" id="A0A7W8FSY5"/>
<feature type="coiled-coil region" evidence="1">
    <location>
        <begin position="644"/>
        <end position="671"/>
    </location>
</feature>
<dbReference type="PANTHER" id="PTHR41259:SF1">
    <property type="entry name" value="DOUBLE-STRAND BREAK REPAIR RAD50 ATPASE, PUTATIVE-RELATED"/>
    <property type="match status" value="1"/>
</dbReference>